<dbReference type="Gene3D" id="2.40.160.20">
    <property type="match status" value="1"/>
</dbReference>
<reference evidence="3 4" key="1">
    <citation type="submission" date="2019-12" db="EMBL/GenBank/DDBJ databases">
        <title>Genomic-based taxomic classification of the family Erythrobacteraceae.</title>
        <authorList>
            <person name="Xu L."/>
        </authorList>
    </citation>
    <scope>NUCLEOTIDE SEQUENCE [LARGE SCALE GENOMIC DNA]</scope>
    <source>
        <strain evidence="3 4">LMG 29518</strain>
    </source>
</reference>
<dbReference type="EMBL" id="WTYT01000002">
    <property type="protein sequence ID" value="MXO65137.1"/>
    <property type="molecule type" value="Genomic_DNA"/>
</dbReference>
<dbReference type="OrthoDB" id="9807574at2"/>
<comment type="similarity">
    <text evidence="1">Belongs to the OmpW/AlkL family.</text>
</comment>
<proteinExistence type="inferred from homology"/>
<gene>
    <name evidence="3" type="ORF">GRI91_05165</name>
</gene>
<dbReference type="Pfam" id="PF03922">
    <property type="entry name" value="OmpW"/>
    <property type="match status" value="1"/>
</dbReference>
<dbReference type="PANTHER" id="PTHR36920">
    <property type="match status" value="1"/>
</dbReference>
<dbReference type="AlphaFoldDB" id="A0A6I4T2H4"/>
<dbReference type="InterPro" id="IPR005618">
    <property type="entry name" value="OMPW"/>
</dbReference>
<organism evidence="3 4">
    <name type="scientific">Altericroceibacterium endophyticum</name>
    <dbReference type="NCBI Taxonomy" id="1808508"/>
    <lineage>
        <taxon>Bacteria</taxon>
        <taxon>Pseudomonadati</taxon>
        <taxon>Pseudomonadota</taxon>
        <taxon>Alphaproteobacteria</taxon>
        <taxon>Sphingomonadales</taxon>
        <taxon>Erythrobacteraceae</taxon>
        <taxon>Altericroceibacterium</taxon>
    </lineage>
</organism>
<accession>A0A6I4T2H4</accession>
<dbReference type="RefSeq" id="WP_160735569.1">
    <property type="nucleotide sequence ID" value="NZ_WTYT01000002.1"/>
</dbReference>
<evidence type="ECO:0000256" key="2">
    <source>
        <dbReference type="SAM" id="SignalP"/>
    </source>
</evidence>
<dbReference type="InterPro" id="IPR011250">
    <property type="entry name" value="OMP/PagP_B-barrel"/>
</dbReference>
<dbReference type="Proteomes" id="UP000438476">
    <property type="component" value="Unassembled WGS sequence"/>
</dbReference>
<sequence>MRKTAAMAALAAAAVSFTAPAHAADSEGRLQIKVLGTYVMPDGDLSKVKVDEIGLPADLKTEANDNFVPTVAIEYFLADSISLETICCVTQHDVDVSSGSLEGAELVSDAKIIPATLTVKYHFAPDGAIRPYVGAGPSYFIFIDEKPGKAAVGLGADKFRMNDKFGVALQAGVDIPVGDNGMALTLDAKRYFLKSSAHWFANGEEVISTRHDIDPWLLSAGVAFRF</sequence>
<evidence type="ECO:0000256" key="1">
    <source>
        <dbReference type="ARBA" id="ARBA00009330"/>
    </source>
</evidence>
<feature type="chain" id="PRO_5026038625" evidence="2">
    <location>
        <begin position="24"/>
        <end position="226"/>
    </location>
</feature>
<keyword evidence="4" id="KW-1185">Reference proteome</keyword>
<comment type="caution">
    <text evidence="3">The sequence shown here is derived from an EMBL/GenBank/DDBJ whole genome shotgun (WGS) entry which is preliminary data.</text>
</comment>
<feature type="signal peptide" evidence="2">
    <location>
        <begin position="1"/>
        <end position="23"/>
    </location>
</feature>
<dbReference type="PANTHER" id="PTHR36920:SF1">
    <property type="entry name" value="OUTER MEMBRANE PROTEIN W"/>
    <property type="match status" value="1"/>
</dbReference>
<keyword evidence="2" id="KW-0732">Signal</keyword>
<evidence type="ECO:0000313" key="4">
    <source>
        <dbReference type="Proteomes" id="UP000438476"/>
    </source>
</evidence>
<dbReference type="GO" id="GO:0019867">
    <property type="term" value="C:outer membrane"/>
    <property type="evidence" value="ECO:0007669"/>
    <property type="project" value="InterPro"/>
</dbReference>
<evidence type="ECO:0000313" key="3">
    <source>
        <dbReference type="EMBL" id="MXO65137.1"/>
    </source>
</evidence>
<dbReference type="SUPFAM" id="SSF56925">
    <property type="entry name" value="OMPA-like"/>
    <property type="match status" value="1"/>
</dbReference>
<protein>
    <submittedName>
        <fullName evidence="3">Outer membrane beta-barrel protein</fullName>
    </submittedName>
</protein>
<dbReference type="GO" id="GO:0055085">
    <property type="term" value="P:transmembrane transport"/>
    <property type="evidence" value="ECO:0007669"/>
    <property type="project" value="TreeGrafter"/>
</dbReference>
<name>A0A6I4T2H4_9SPHN</name>